<accession>A0ABV0V679</accession>
<reference evidence="4 5" key="1">
    <citation type="submission" date="2021-06" db="EMBL/GenBank/DDBJ databases">
        <authorList>
            <person name="Palmer J.M."/>
        </authorList>
    </citation>
    <scope>NUCLEOTIDE SEQUENCE [LARGE SCALE GENOMIC DNA]</scope>
    <source>
        <strain evidence="5">if_2019</strain>
        <tissue evidence="4">Muscle</tissue>
    </source>
</reference>
<dbReference type="Proteomes" id="UP001482620">
    <property type="component" value="Unassembled WGS sequence"/>
</dbReference>
<protein>
    <submittedName>
        <fullName evidence="4">Adenylate cyclase type 1</fullName>
    </submittedName>
</protein>
<dbReference type="PANTHER" id="PTHR45627">
    <property type="entry name" value="ADENYLATE CYCLASE TYPE 1"/>
    <property type="match status" value="1"/>
</dbReference>
<feature type="transmembrane region" description="Helical" evidence="3">
    <location>
        <begin position="91"/>
        <end position="112"/>
    </location>
</feature>
<name>A0ABV0V679_9TELE</name>
<dbReference type="PANTHER" id="PTHR45627:SF22">
    <property type="entry name" value="ADENYLATE CYCLASE"/>
    <property type="match status" value="1"/>
</dbReference>
<comment type="caution">
    <text evidence="4">The sequence shown here is derived from an EMBL/GenBank/DDBJ whole genome shotgun (WGS) entry which is preliminary data.</text>
</comment>
<keyword evidence="2" id="KW-0456">Lyase</keyword>
<keyword evidence="3" id="KW-0812">Transmembrane</keyword>
<proteinExistence type="predicted"/>
<evidence type="ECO:0000256" key="3">
    <source>
        <dbReference type="SAM" id="Phobius"/>
    </source>
</evidence>
<sequence length="181" mass="20454">RRALRNASEKLKSRTSFSATTVQHSPATRVNRYIGRLIEARQTESGTSDLNHFTLIYTSRDRERRVKLTQTGWRASVNINVKYHQVYDDHFISAVVLSLILGALFGLIYLLMIPQGMLVLLLLVLCVCFHVACVMYLHLTRVQCQPGCLTIQIRTVLCIFLVLLTYSVTQACVVSLCAGHQ</sequence>
<evidence type="ECO:0000313" key="5">
    <source>
        <dbReference type="Proteomes" id="UP001482620"/>
    </source>
</evidence>
<feature type="non-terminal residue" evidence="4">
    <location>
        <position position="1"/>
    </location>
</feature>
<feature type="transmembrane region" description="Helical" evidence="3">
    <location>
        <begin position="151"/>
        <end position="168"/>
    </location>
</feature>
<evidence type="ECO:0000313" key="4">
    <source>
        <dbReference type="EMBL" id="MEQ2252870.1"/>
    </source>
</evidence>
<evidence type="ECO:0000256" key="1">
    <source>
        <dbReference type="ARBA" id="ARBA00022741"/>
    </source>
</evidence>
<feature type="transmembrane region" description="Helical" evidence="3">
    <location>
        <begin position="118"/>
        <end position="139"/>
    </location>
</feature>
<keyword evidence="1" id="KW-0547">Nucleotide-binding</keyword>
<evidence type="ECO:0000256" key="2">
    <source>
        <dbReference type="ARBA" id="ARBA00023239"/>
    </source>
</evidence>
<keyword evidence="3" id="KW-1133">Transmembrane helix</keyword>
<keyword evidence="3" id="KW-0472">Membrane</keyword>
<keyword evidence="5" id="KW-1185">Reference proteome</keyword>
<gene>
    <name evidence="4" type="primary">ADCY1_4</name>
    <name evidence="4" type="ORF">ILYODFUR_026320</name>
</gene>
<organism evidence="4 5">
    <name type="scientific">Ilyodon furcidens</name>
    <name type="common">goldbreast splitfin</name>
    <dbReference type="NCBI Taxonomy" id="33524"/>
    <lineage>
        <taxon>Eukaryota</taxon>
        <taxon>Metazoa</taxon>
        <taxon>Chordata</taxon>
        <taxon>Craniata</taxon>
        <taxon>Vertebrata</taxon>
        <taxon>Euteleostomi</taxon>
        <taxon>Actinopterygii</taxon>
        <taxon>Neopterygii</taxon>
        <taxon>Teleostei</taxon>
        <taxon>Neoteleostei</taxon>
        <taxon>Acanthomorphata</taxon>
        <taxon>Ovalentaria</taxon>
        <taxon>Atherinomorphae</taxon>
        <taxon>Cyprinodontiformes</taxon>
        <taxon>Goodeidae</taxon>
        <taxon>Ilyodon</taxon>
    </lineage>
</organism>
<dbReference type="EMBL" id="JAHRIQ010096000">
    <property type="protein sequence ID" value="MEQ2252870.1"/>
    <property type="molecule type" value="Genomic_DNA"/>
</dbReference>